<keyword evidence="2" id="KW-1185">Reference proteome</keyword>
<dbReference type="EMBL" id="JAAKZF010000102">
    <property type="protein sequence ID" value="NGO55480.1"/>
    <property type="molecule type" value="Genomic_DNA"/>
</dbReference>
<evidence type="ECO:0000313" key="2">
    <source>
        <dbReference type="Proteomes" id="UP001642900"/>
    </source>
</evidence>
<dbReference type="RefSeq" id="WP_165033833.1">
    <property type="nucleotide sequence ID" value="NZ_JAAKZF010000102.1"/>
</dbReference>
<dbReference type="AlphaFoldDB" id="A0A6G4WN00"/>
<evidence type="ECO:0000313" key="1">
    <source>
        <dbReference type="EMBL" id="NGO55480.1"/>
    </source>
</evidence>
<gene>
    <name evidence="1" type="ORF">G6N73_31320</name>
</gene>
<accession>A0A6G4WN00</accession>
<name>A0A6G4WN00_9HYPH</name>
<dbReference type="Proteomes" id="UP001642900">
    <property type="component" value="Unassembled WGS sequence"/>
</dbReference>
<proteinExistence type="predicted"/>
<protein>
    <submittedName>
        <fullName evidence="1">Uncharacterized protein</fullName>
    </submittedName>
</protein>
<organism evidence="1 2">
    <name type="scientific">Allomesorhizobium camelthorni</name>
    <dbReference type="NCBI Taxonomy" id="475069"/>
    <lineage>
        <taxon>Bacteria</taxon>
        <taxon>Pseudomonadati</taxon>
        <taxon>Pseudomonadota</taxon>
        <taxon>Alphaproteobacteria</taxon>
        <taxon>Hyphomicrobiales</taxon>
        <taxon>Phyllobacteriaceae</taxon>
        <taxon>Allomesorhizobium</taxon>
    </lineage>
</organism>
<reference evidence="1 2" key="1">
    <citation type="submission" date="2020-02" db="EMBL/GenBank/DDBJ databases">
        <title>Genome sequence of strain CCNWXJ40-4.</title>
        <authorList>
            <person name="Gao J."/>
            <person name="Sun J."/>
        </authorList>
    </citation>
    <scope>NUCLEOTIDE SEQUENCE [LARGE SCALE GENOMIC DNA]</scope>
    <source>
        <strain evidence="1 2">CCNWXJ 40-4</strain>
    </source>
</reference>
<comment type="caution">
    <text evidence="1">The sequence shown here is derived from an EMBL/GenBank/DDBJ whole genome shotgun (WGS) entry which is preliminary data.</text>
</comment>
<sequence length="99" mass="11009">MMTRLAMAVIFTLASFDASAIVRYMVQGMTCGEVQEALDRDGIAILYRQGQSGVVLYDRFVKDESYCRALSTTASERIAVADTNECPVRKCIELRRFGG</sequence>